<evidence type="ECO:0000313" key="2">
    <source>
        <dbReference type="Proteomes" id="UP000616595"/>
    </source>
</evidence>
<name>A0A923HYH6_9FIRM</name>
<dbReference type="RefSeq" id="WP_148568489.1">
    <property type="nucleotide sequence ID" value="NZ_RXYA01000018.1"/>
</dbReference>
<protein>
    <submittedName>
        <fullName evidence="1">Uncharacterized protein</fullName>
    </submittedName>
</protein>
<reference evidence="1" key="2">
    <citation type="submission" date="2020-10" db="EMBL/GenBank/DDBJ databases">
        <title>Comparative genomics of the Acetobacterium genus.</title>
        <authorList>
            <person name="Marshall C."/>
            <person name="May H."/>
            <person name="Norman S."/>
        </authorList>
    </citation>
    <scope>NUCLEOTIDE SEQUENCE</scope>
    <source>
        <strain evidence="1">DER-2019</strain>
    </source>
</reference>
<sequence>MGEKYVWYRAYAQDVGWEGFRVEKIENDSFYGACKNMGYSSQQITEIYEAIGKVGFFAKELMEAVEKAMRPTIELISEWYQDTFELCYSIPEKKKIYQSEYRIKSNVKKYMYMPNYRGQMFCVGGYGNYRRF</sequence>
<dbReference type="AlphaFoldDB" id="A0A923HYH6"/>
<evidence type="ECO:0000313" key="1">
    <source>
        <dbReference type="EMBL" id="MBC3889495.1"/>
    </source>
</evidence>
<accession>A0A923HYH6</accession>
<reference evidence="1" key="1">
    <citation type="submission" date="2019-10" db="EMBL/GenBank/DDBJ databases">
        <authorList>
            <person name="Ross D.E."/>
            <person name="Gulliver D."/>
        </authorList>
    </citation>
    <scope>NUCLEOTIDE SEQUENCE</scope>
    <source>
        <strain evidence="1">DER-2019</strain>
    </source>
</reference>
<organism evidence="1 2">
    <name type="scientific">Acetobacterium paludosum</name>
    <dbReference type="NCBI Taxonomy" id="52693"/>
    <lineage>
        <taxon>Bacteria</taxon>
        <taxon>Bacillati</taxon>
        <taxon>Bacillota</taxon>
        <taxon>Clostridia</taxon>
        <taxon>Eubacteriales</taxon>
        <taxon>Eubacteriaceae</taxon>
        <taxon>Acetobacterium</taxon>
    </lineage>
</organism>
<keyword evidence="2" id="KW-1185">Reference proteome</keyword>
<dbReference type="Proteomes" id="UP000616595">
    <property type="component" value="Unassembled WGS sequence"/>
</dbReference>
<proteinExistence type="predicted"/>
<dbReference type="EMBL" id="WJBD01000019">
    <property type="protein sequence ID" value="MBC3889495.1"/>
    <property type="molecule type" value="Genomic_DNA"/>
</dbReference>
<comment type="caution">
    <text evidence="1">The sequence shown here is derived from an EMBL/GenBank/DDBJ whole genome shotgun (WGS) entry which is preliminary data.</text>
</comment>
<gene>
    <name evidence="1" type="ORF">GH810_14360</name>
</gene>